<evidence type="ECO:0000259" key="1">
    <source>
        <dbReference type="Pfam" id="PF02627"/>
    </source>
</evidence>
<proteinExistence type="predicted"/>
<accession>A0ABS4NZV7</accession>
<keyword evidence="3" id="KW-1185">Reference proteome</keyword>
<dbReference type="EMBL" id="JAGGLV010000029">
    <property type="protein sequence ID" value="MBP2115590.1"/>
    <property type="molecule type" value="Genomic_DNA"/>
</dbReference>
<dbReference type="PANTHER" id="PTHR33930:SF2">
    <property type="entry name" value="BLR3452 PROTEIN"/>
    <property type="match status" value="1"/>
</dbReference>
<sequence>MSDMLMRVNPQVGAAFDSMCKSIEDTGTLEPKVRELIRLACVVTDRSTYGIRLHALKAYELGASAEEVTETVMNCLPVAGIEAVSSGLAAALSAVEAKRGVHHGS</sequence>
<dbReference type="InterPro" id="IPR003779">
    <property type="entry name" value="CMD-like"/>
</dbReference>
<dbReference type="Gene3D" id="1.20.1290.10">
    <property type="entry name" value="AhpD-like"/>
    <property type="match status" value="1"/>
</dbReference>
<gene>
    <name evidence="2" type="ORF">J2Z70_005788</name>
</gene>
<evidence type="ECO:0000313" key="3">
    <source>
        <dbReference type="Proteomes" id="UP000773462"/>
    </source>
</evidence>
<dbReference type="InterPro" id="IPR029032">
    <property type="entry name" value="AhpD-like"/>
</dbReference>
<protein>
    <submittedName>
        <fullName evidence="2">Alkylhydroperoxidase/carboxymuconolactone decarboxylase family protein YurZ</fullName>
    </submittedName>
</protein>
<organism evidence="2 3">
    <name type="scientific">Paenibacillus silagei</name>
    <dbReference type="NCBI Taxonomy" id="1670801"/>
    <lineage>
        <taxon>Bacteria</taxon>
        <taxon>Bacillati</taxon>
        <taxon>Bacillota</taxon>
        <taxon>Bacilli</taxon>
        <taxon>Bacillales</taxon>
        <taxon>Paenibacillaceae</taxon>
        <taxon>Paenibacillus</taxon>
    </lineage>
</organism>
<name>A0ABS4NZV7_9BACL</name>
<feature type="domain" description="Carboxymuconolactone decarboxylase-like" evidence="1">
    <location>
        <begin position="10"/>
        <end position="91"/>
    </location>
</feature>
<evidence type="ECO:0000313" key="2">
    <source>
        <dbReference type="EMBL" id="MBP2115590.1"/>
    </source>
</evidence>
<dbReference type="Proteomes" id="UP000773462">
    <property type="component" value="Unassembled WGS sequence"/>
</dbReference>
<dbReference type="PANTHER" id="PTHR33930">
    <property type="entry name" value="ALKYL HYDROPEROXIDE REDUCTASE AHPD"/>
    <property type="match status" value="1"/>
</dbReference>
<dbReference type="SUPFAM" id="SSF69118">
    <property type="entry name" value="AhpD-like"/>
    <property type="match status" value="1"/>
</dbReference>
<dbReference type="Pfam" id="PF02627">
    <property type="entry name" value="CMD"/>
    <property type="match status" value="1"/>
</dbReference>
<comment type="caution">
    <text evidence="2">The sequence shown here is derived from an EMBL/GenBank/DDBJ whole genome shotgun (WGS) entry which is preliminary data.</text>
</comment>
<dbReference type="RefSeq" id="WP_209878720.1">
    <property type="nucleotide sequence ID" value="NZ_JAGGLV010000029.1"/>
</dbReference>
<reference evidence="2 3" key="1">
    <citation type="submission" date="2021-03" db="EMBL/GenBank/DDBJ databases">
        <title>Genomic Encyclopedia of Type Strains, Phase IV (KMG-IV): sequencing the most valuable type-strain genomes for metagenomic binning, comparative biology and taxonomic classification.</title>
        <authorList>
            <person name="Goeker M."/>
        </authorList>
    </citation>
    <scope>NUCLEOTIDE SEQUENCE [LARGE SCALE GENOMIC DNA]</scope>
    <source>
        <strain evidence="2 3">DSM 101953</strain>
    </source>
</reference>